<dbReference type="InterPro" id="IPR036390">
    <property type="entry name" value="WH_DNA-bd_sf"/>
</dbReference>
<dbReference type="InterPro" id="IPR058163">
    <property type="entry name" value="LysR-type_TF_proteobact-type"/>
</dbReference>
<evidence type="ECO:0000256" key="1">
    <source>
        <dbReference type="ARBA" id="ARBA00009437"/>
    </source>
</evidence>
<accession>A0A0B3Y6B5</accession>
<feature type="domain" description="LysR substrate-binding" evidence="6">
    <location>
        <begin position="93"/>
        <end position="295"/>
    </location>
</feature>
<dbReference type="OrthoDB" id="9786526at2"/>
<keyword evidence="8" id="KW-1185">Reference proteome</keyword>
<dbReference type="EMBL" id="JWLW01000066">
    <property type="protein sequence ID" value="KHT44371.1"/>
    <property type="molecule type" value="Genomic_DNA"/>
</dbReference>
<dbReference type="AlphaFoldDB" id="A0A0B3Y6B5"/>
<keyword evidence="4" id="KW-0804">Transcription</keyword>
<feature type="domain" description="HTH lysR-type" evidence="5">
    <location>
        <begin position="9"/>
        <end position="67"/>
    </location>
</feature>
<dbReference type="Proteomes" id="UP000031197">
    <property type="component" value="Unassembled WGS sequence"/>
</dbReference>
<dbReference type="InterPro" id="IPR005119">
    <property type="entry name" value="LysR_subst-bd"/>
</dbReference>
<keyword evidence="3" id="KW-0238">DNA-binding</keyword>
<dbReference type="CDD" id="cd08422">
    <property type="entry name" value="PBP2_CrgA_like"/>
    <property type="match status" value="1"/>
</dbReference>
<dbReference type="PANTHER" id="PTHR30537:SF5">
    <property type="entry name" value="HTH-TYPE TRANSCRIPTIONAL ACTIVATOR TTDR-RELATED"/>
    <property type="match status" value="1"/>
</dbReference>
<organism evidence="7 8">
    <name type="scientific">Alteromonas marina</name>
    <dbReference type="NCBI Taxonomy" id="203795"/>
    <lineage>
        <taxon>Bacteria</taxon>
        <taxon>Pseudomonadati</taxon>
        <taxon>Pseudomonadota</taxon>
        <taxon>Gammaproteobacteria</taxon>
        <taxon>Alteromonadales</taxon>
        <taxon>Alteromonadaceae</taxon>
        <taxon>Alteromonas/Salinimonas group</taxon>
        <taxon>Alteromonas</taxon>
    </lineage>
</organism>
<evidence type="ECO:0000313" key="7">
    <source>
        <dbReference type="EMBL" id="KHT44371.1"/>
    </source>
</evidence>
<dbReference type="RefSeq" id="WP_039222906.1">
    <property type="nucleotide sequence ID" value="NZ_JWLW01000066.1"/>
</dbReference>
<dbReference type="GO" id="GO:0043565">
    <property type="term" value="F:sequence-specific DNA binding"/>
    <property type="evidence" value="ECO:0007669"/>
    <property type="project" value="TreeGrafter"/>
</dbReference>
<dbReference type="GO" id="GO:0003700">
    <property type="term" value="F:DNA-binding transcription factor activity"/>
    <property type="evidence" value="ECO:0007669"/>
    <property type="project" value="InterPro"/>
</dbReference>
<comment type="similarity">
    <text evidence="1">Belongs to the LysR transcriptional regulatory family.</text>
</comment>
<dbReference type="Pfam" id="PF00126">
    <property type="entry name" value="HTH_1"/>
    <property type="match status" value="1"/>
</dbReference>
<dbReference type="Pfam" id="PF03466">
    <property type="entry name" value="LysR_substrate"/>
    <property type="match status" value="1"/>
</dbReference>
<dbReference type="GO" id="GO:0006351">
    <property type="term" value="P:DNA-templated transcription"/>
    <property type="evidence" value="ECO:0007669"/>
    <property type="project" value="TreeGrafter"/>
</dbReference>
<comment type="caution">
    <text evidence="7">The sequence shown here is derived from an EMBL/GenBank/DDBJ whole genome shotgun (WGS) entry which is preliminary data.</text>
</comment>
<evidence type="ECO:0000256" key="2">
    <source>
        <dbReference type="ARBA" id="ARBA00023015"/>
    </source>
</evidence>
<keyword evidence="2" id="KW-0805">Transcription regulation</keyword>
<reference evidence="7 8" key="1">
    <citation type="submission" date="2014-12" db="EMBL/GenBank/DDBJ databases">
        <title>Genome sequencing of Alteromonas marina AD001.</title>
        <authorList>
            <person name="Adrian T.G.S."/>
            <person name="Chan K.G."/>
        </authorList>
    </citation>
    <scope>NUCLEOTIDE SEQUENCE [LARGE SCALE GENOMIC DNA]</scope>
    <source>
        <strain evidence="7 8">AD001</strain>
    </source>
</reference>
<dbReference type="PANTHER" id="PTHR30537">
    <property type="entry name" value="HTH-TYPE TRANSCRIPTIONAL REGULATOR"/>
    <property type="match status" value="1"/>
</dbReference>
<dbReference type="SUPFAM" id="SSF53850">
    <property type="entry name" value="Periplasmic binding protein-like II"/>
    <property type="match status" value="1"/>
</dbReference>
<dbReference type="InterPro" id="IPR000847">
    <property type="entry name" value="LysR_HTH_N"/>
</dbReference>
<name>A0A0B3Y6B5_9ALTE</name>
<dbReference type="SUPFAM" id="SSF46785">
    <property type="entry name" value="Winged helix' DNA-binding domain"/>
    <property type="match status" value="1"/>
</dbReference>
<dbReference type="Gene3D" id="1.10.10.10">
    <property type="entry name" value="Winged helix-like DNA-binding domain superfamily/Winged helix DNA-binding domain"/>
    <property type="match status" value="1"/>
</dbReference>
<dbReference type="InterPro" id="IPR036388">
    <property type="entry name" value="WH-like_DNA-bd_sf"/>
</dbReference>
<evidence type="ECO:0000256" key="4">
    <source>
        <dbReference type="ARBA" id="ARBA00023163"/>
    </source>
</evidence>
<dbReference type="FunFam" id="1.10.10.10:FF:000001">
    <property type="entry name" value="LysR family transcriptional regulator"/>
    <property type="match status" value="1"/>
</dbReference>
<evidence type="ECO:0000259" key="6">
    <source>
        <dbReference type="Pfam" id="PF03466"/>
    </source>
</evidence>
<sequence>MSTINYSHLKALAIFASVVECGSFAEAARRLGTSRSRVSEQVAGLEASLDVRLLQRTTRQLMLTDEGNVVFSHAKKCHEILHGIDEDLRQPAPKGRVSITVTNDIAHKFLLPLLPEFKRRYPEIDLHIVSSDDKLDLIAQNIDVGIRIGLPRDDSLVGRVLYQEQFALYASPDYLKKYGEPKTIAELNNHTWILLSQLNSRIMHYLMLDNTPIDVTPKHYELCNSPHLVQEMVKAGLGISTLLPSTVQKEVASNELIRIFPSLGSETLLFTLVYPSRKHVPSRTRALIDYLVETCRFGNAASF</sequence>
<evidence type="ECO:0000313" key="8">
    <source>
        <dbReference type="Proteomes" id="UP000031197"/>
    </source>
</evidence>
<protein>
    <submittedName>
        <fullName evidence="7">Transcriptional regulator</fullName>
    </submittedName>
</protein>
<evidence type="ECO:0000256" key="3">
    <source>
        <dbReference type="ARBA" id="ARBA00023125"/>
    </source>
</evidence>
<gene>
    <name evidence="7" type="ORF">RJ41_15925</name>
</gene>
<dbReference type="Gene3D" id="3.40.190.290">
    <property type="match status" value="1"/>
</dbReference>
<evidence type="ECO:0000259" key="5">
    <source>
        <dbReference type="Pfam" id="PF00126"/>
    </source>
</evidence>
<proteinExistence type="inferred from homology"/>